<dbReference type="EMBL" id="CAADFA010000001">
    <property type="protein sequence ID" value="VFJ43390.1"/>
    <property type="molecule type" value="Genomic_DNA"/>
</dbReference>
<dbReference type="EMBL" id="CAADEZ010000001">
    <property type="protein sequence ID" value="VFJ42648.1"/>
    <property type="molecule type" value="Genomic_DNA"/>
</dbReference>
<reference evidence="3" key="1">
    <citation type="submission" date="2019-02" db="EMBL/GenBank/DDBJ databases">
        <authorList>
            <person name="Gruber-Vodicka R. H."/>
            <person name="Seah K. B. B."/>
        </authorList>
    </citation>
    <scope>NUCLEOTIDE SEQUENCE</scope>
    <source>
        <strain evidence="1">BECK_BZ163</strain>
        <strain evidence="3">BECK_BZ164</strain>
        <strain evidence="2">BECK_BZ165</strain>
    </source>
</reference>
<sequence>MPFEITRIVWLDDIVEKLHWKHHVDETEVIEVFENRPRFRRKETGLVPGEDVYAAFGRTNQNRLLSVFFVYTKDKRAIIVSARDMTEKESRKYVG</sequence>
<dbReference type="Gene3D" id="3.10.450.530">
    <property type="entry name" value="Ribonuclease toxin, BrnT, of type II toxin-antitoxin system"/>
    <property type="match status" value="1"/>
</dbReference>
<dbReference type="AlphaFoldDB" id="A0A450VL61"/>
<accession>A0A450VL61</accession>
<evidence type="ECO:0000313" key="1">
    <source>
        <dbReference type="EMBL" id="VFJ42648.1"/>
    </source>
</evidence>
<organism evidence="3">
    <name type="scientific">Candidatus Kentrum sp. FM</name>
    <dbReference type="NCBI Taxonomy" id="2126340"/>
    <lineage>
        <taxon>Bacteria</taxon>
        <taxon>Pseudomonadati</taxon>
        <taxon>Pseudomonadota</taxon>
        <taxon>Gammaproteobacteria</taxon>
        <taxon>Candidatus Kentrum</taxon>
    </lineage>
</organism>
<evidence type="ECO:0000313" key="2">
    <source>
        <dbReference type="EMBL" id="VFJ43390.1"/>
    </source>
</evidence>
<dbReference type="EMBL" id="CAADFL010000001">
    <property type="protein sequence ID" value="VFK05529.1"/>
    <property type="molecule type" value="Genomic_DNA"/>
</dbReference>
<evidence type="ECO:0000313" key="3">
    <source>
        <dbReference type="EMBL" id="VFK05529.1"/>
    </source>
</evidence>
<protein>
    <submittedName>
        <fullName evidence="3">Uncharacterized conserved protein, DUF497 family</fullName>
    </submittedName>
</protein>
<dbReference type="Pfam" id="PF04365">
    <property type="entry name" value="BrnT_toxin"/>
    <property type="match status" value="1"/>
</dbReference>
<gene>
    <name evidence="1" type="ORF">BECKFM1743A_GA0114220_1000128</name>
    <name evidence="3" type="ORF">BECKFM1743B_GA0114221_1000128</name>
    <name evidence="2" type="ORF">BECKFM1743C_GA0114222_1000128</name>
</gene>
<dbReference type="InterPro" id="IPR007460">
    <property type="entry name" value="BrnT_toxin"/>
</dbReference>
<name>A0A450VL61_9GAMM</name>
<proteinExistence type="predicted"/>
<dbReference type="InterPro" id="IPR038573">
    <property type="entry name" value="BrnT_sf"/>
</dbReference>